<organism evidence="11 12">
    <name type="scientific">Castilleja foliolosa</name>
    <dbReference type="NCBI Taxonomy" id="1961234"/>
    <lineage>
        <taxon>Eukaryota</taxon>
        <taxon>Viridiplantae</taxon>
        <taxon>Streptophyta</taxon>
        <taxon>Embryophyta</taxon>
        <taxon>Tracheophyta</taxon>
        <taxon>Spermatophyta</taxon>
        <taxon>Magnoliopsida</taxon>
        <taxon>eudicotyledons</taxon>
        <taxon>Gunneridae</taxon>
        <taxon>Pentapetalae</taxon>
        <taxon>asterids</taxon>
        <taxon>lamiids</taxon>
        <taxon>Lamiales</taxon>
        <taxon>Orobanchaceae</taxon>
        <taxon>Pedicularideae</taxon>
        <taxon>Castillejinae</taxon>
        <taxon>Castilleja</taxon>
    </lineage>
</organism>
<keyword evidence="12" id="KW-1185">Reference proteome</keyword>
<proteinExistence type="inferred from homology"/>
<gene>
    <name evidence="11" type="ORF">CASFOL_038148</name>
</gene>
<keyword evidence="4" id="KW-0378">Hydrolase</keyword>
<dbReference type="SMART" id="SM00855">
    <property type="entry name" value="PGAM"/>
    <property type="match status" value="1"/>
</dbReference>
<dbReference type="PROSITE" id="PS00175">
    <property type="entry name" value="PG_MUTASE"/>
    <property type="match status" value="1"/>
</dbReference>
<evidence type="ECO:0000256" key="6">
    <source>
        <dbReference type="ARBA" id="ARBA00038362"/>
    </source>
</evidence>
<evidence type="ECO:0000256" key="8">
    <source>
        <dbReference type="ARBA" id="ARBA00066640"/>
    </source>
</evidence>
<dbReference type="SUPFAM" id="SSF53254">
    <property type="entry name" value="Phosphoglycerate mutase-like"/>
    <property type="match status" value="2"/>
</dbReference>
<feature type="binding site" evidence="10">
    <location>
        <position position="133"/>
    </location>
    <ligand>
        <name>substrate</name>
    </ligand>
</feature>
<dbReference type="Gene3D" id="3.40.50.1240">
    <property type="entry name" value="Phosphoglycerate mutase-like"/>
    <property type="match status" value="2"/>
</dbReference>
<evidence type="ECO:0000256" key="7">
    <source>
        <dbReference type="ARBA" id="ARBA00052441"/>
    </source>
</evidence>
<dbReference type="InterPro" id="IPR029033">
    <property type="entry name" value="His_PPase_superfam"/>
</dbReference>
<keyword evidence="3" id="KW-0934">Plastid</keyword>
<dbReference type="EC" id="3.1.3.63" evidence="8"/>
<dbReference type="PANTHER" id="PTHR48100">
    <property type="entry name" value="BROAD-SPECIFICITY PHOSPHATASE YOR283W-RELATED"/>
    <property type="match status" value="1"/>
</dbReference>
<keyword evidence="2" id="KW-0150">Chloroplast</keyword>
<dbReference type="EMBL" id="JAVIJP010000081">
    <property type="protein sequence ID" value="KAL3617827.1"/>
    <property type="molecule type" value="Genomic_DNA"/>
</dbReference>
<dbReference type="GO" id="GO:0009570">
    <property type="term" value="C:chloroplast stroma"/>
    <property type="evidence" value="ECO:0007669"/>
    <property type="project" value="UniProtKB-SubCell"/>
</dbReference>
<reference evidence="12" key="1">
    <citation type="journal article" date="2024" name="IScience">
        <title>Strigolactones Initiate the Formation of Haustorium-like Structures in Castilleja.</title>
        <authorList>
            <person name="Buerger M."/>
            <person name="Peterson D."/>
            <person name="Chory J."/>
        </authorList>
    </citation>
    <scope>NUCLEOTIDE SEQUENCE [LARGE SCALE GENOMIC DNA]</scope>
</reference>
<accession>A0ABD3BKM6</accession>
<dbReference type="Pfam" id="PF00300">
    <property type="entry name" value="His_Phos_1"/>
    <property type="match status" value="2"/>
</dbReference>
<feature type="active site" description="Proton donor/acceptor" evidence="9">
    <location>
        <position position="157"/>
    </location>
</feature>
<dbReference type="Proteomes" id="UP001632038">
    <property type="component" value="Unassembled WGS sequence"/>
</dbReference>
<dbReference type="CDD" id="cd07067">
    <property type="entry name" value="HP_PGM_like"/>
    <property type="match status" value="1"/>
</dbReference>
<evidence type="ECO:0000256" key="1">
    <source>
        <dbReference type="ARBA" id="ARBA00004470"/>
    </source>
</evidence>
<evidence type="ECO:0000256" key="10">
    <source>
        <dbReference type="PIRSR" id="PIRSR613078-2"/>
    </source>
</evidence>
<feature type="active site" description="Tele-phosphohistidine intermediate" evidence="9">
    <location>
        <position position="83"/>
    </location>
</feature>
<evidence type="ECO:0000313" key="11">
    <source>
        <dbReference type="EMBL" id="KAL3617827.1"/>
    </source>
</evidence>
<feature type="binding site" evidence="10">
    <location>
        <begin position="82"/>
        <end position="89"/>
    </location>
    <ligand>
        <name>substrate</name>
    </ligand>
</feature>
<evidence type="ECO:0000313" key="12">
    <source>
        <dbReference type="Proteomes" id="UP001632038"/>
    </source>
</evidence>
<protein>
    <recommendedName>
        <fullName evidence="8">2-carboxy-D-arabinitol-1-phosphatase</fullName>
        <ecNumber evidence="8">3.1.3.63</ecNumber>
    </recommendedName>
</protein>
<dbReference type="GO" id="GO:0047538">
    <property type="term" value="F:2-carboxy-D-arabinitol-1-phosphatase activity"/>
    <property type="evidence" value="ECO:0007669"/>
    <property type="project" value="UniProtKB-EC"/>
</dbReference>
<sequence length="520" mass="57583">MLSTALTAQSFPFQKTNKLHHHGRRRANDKHFRIDIVKASSSLPDIKNSPPVGSDERKELPRSWESIILPKVTAEKRVVLVRHGQSTWNAEGRIQGSSDFSVLTQKGESQAETSRQMLLDDSFGVCFSSPLNRSKRTAEIIWGSRREEIITDTNLREIDLYSFQGLLKNEGNAKYGAAFRQWQTDAANFMIDGHYPVRELWSRARSCWTKILTHETRSTLVVAHNAVNQALVATAIGLGPEYFRVLLQSNCGVSVLDFIPRPGRESSEICLNRLNQTPSSPVAGGSSGGRKSSKQIILVSHGLPQNDLEGVNPLSENSRMSMLGMIQAQKTAELLLDVKVSCIVGSSSVASVETANAISRVQEAADCLGADSMPHNVEMKQLSDLDVENILNQTKSDLTRFQPLQSGWLNQYEDESITALWDRSGRAWRRLLDELSKGPETDNNVVAVGHPSLHVGMMGHCLNLTKEWLGSFHLDAGSISVVEFPDGHTGRGVIRCINYTAHLGRWSIPITRLTPVDKDV</sequence>
<dbReference type="InterPro" id="IPR050275">
    <property type="entry name" value="PGM_Phosphatase"/>
</dbReference>
<comment type="subcellular location">
    <subcellularLocation>
        <location evidence="1">Plastid</location>
        <location evidence="1">Chloroplast stroma</location>
    </subcellularLocation>
</comment>
<comment type="caution">
    <text evidence="11">The sequence shown here is derived from an EMBL/GenBank/DDBJ whole genome shotgun (WGS) entry which is preliminary data.</text>
</comment>
<evidence type="ECO:0000256" key="9">
    <source>
        <dbReference type="PIRSR" id="PIRSR613078-1"/>
    </source>
</evidence>
<dbReference type="AlphaFoldDB" id="A0ABD3BKM6"/>
<evidence type="ECO:0000256" key="2">
    <source>
        <dbReference type="ARBA" id="ARBA00022528"/>
    </source>
</evidence>
<dbReference type="PANTHER" id="PTHR48100:SF10">
    <property type="entry name" value="2-CARBOXY-D-ARABINITOL-1-PHOSPHATASE-RELATED"/>
    <property type="match status" value="1"/>
</dbReference>
<comment type="catalytic activity">
    <reaction evidence="7">
        <text>2-carboxy-D-arabinitol 1-phosphate + H2O = 2-carboxy-D-arabinitol + phosphate</text>
        <dbReference type="Rhea" id="RHEA:17837"/>
        <dbReference type="ChEBI" id="CHEBI:15377"/>
        <dbReference type="ChEBI" id="CHEBI:43474"/>
        <dbReference type="ChEBI" id="CHEBI:58008"/>
        <dbReference type="ChEBI" id="CHEBI:58185"/>
        <dbReference type="EC" id="3.1.3.63"/>
    </reaction>
</comment>
<dbReference type="FunFam" id="3.40.50.1240:FF:000018">
    <property type="entry name" value="Phosphoglycerate mutase"/>
    <property type="match status" value="1"/>
</dbReference>
<dbReference type="InterPro" id="IPR001345">
    <property type="entry name" value="PG/BPGM_mutase_AS"/>
</dbReference>
<evidence type="ECO:0000256" key="3">
    <source>
        <dbReference type="ARBA" id="ARBA00022640"/>
    </source>
</evidence>
<evidence type="ECO:0000256" key="5">
    <source>
        <dbReference type="ARBA" id="ARBA00022946"/>
    </source>
</evidence>
<feature type="binding site" evidence="10">
    <location>
        <position position="168"/>
    </location>
    <ligand>
        <name>substrate</name>
    </ligand>
</feature>
<keyword evidence="5" id="KW-0809">Transit peptide</keyword>
<name>A0ABD3BKM6_9LAMI</name>
<dbReference type="InterPro" id="IPR013078">
    <property type="entry name" value="His_Pase_superF_clade-1"/>
</dbReference>
<evidence type="ECO:0000256" key="4">
    <source>
        <dbReference type="ARBA" id="ARBA00022801"/>
    </source>
</evidence>
<comment type="similarity">
    <text evidence="6">Belongs to the phosphoglycerate mutase family.</text>
</comment>